<keyword evidence="2" id="KW-0732">Signal</keyword>
<feature type="chain" id="PRO_5043966570" evidence="2">
    <location>
        <begin position="18"/>
        <end position="112"/>
    </location>
</feature>
<reference evidence="3" key="1">
    <citation type="submission" date="2023-10" db="EMBL/GenBank/DDBJ databases">
        <title>Genome assembly of Pristionchus species.</title>
        <authorList>
            <person name="Yoshida K."/>
            <person name="Sommer R.J."/>
        </authorList>
    </citation>
    <scope>NUCLEOTIDE SEQUENCE</scope>
    <source>
        <strain evidence="3">RS5133</strain>
    </source>
</reference>
<sequence>AMLLLLLYHILVMVVSAGALLAQCGGKKKKGPNAQAAGAVGGKSLKSQKGAKTPVNAEDGLKTATDFTGGGAPAAAADGVGVSGRISIHGEVHNTDDYVSAEPVEGDVKAPS</sequence>
<feature type="region of interest" description="Disordered" evidence="1">
    <location>
        <begin position="28"/>
        <end position="54"/>
    </location>
</feature>
<evidence type="ECO:0000313" key="4">
    <source>
        <dbReference type="Proteomes" id="UP001432322"/>
    </source>
</evidence>
<name>A0AAV5VI91_9BILA</name>
<feature type="non-terminal residue" evidence="3">
    <location>
        <position position="1"/>
    </location>
</feature>
<accession>A0AAV5VI91</accession>
<evidence type="ECO:0000313" key="3">
    <source>
        <dbReference type="EMBL" id="GMT18164.1"/>
    </source>
</evidence>
<organism evidence="3 4">
    <name type="scientific">Pristionchus fissidentatus</name>
    <dbReference type="NCBI Taxonomy" id="1538716"/>
    <lineage>
        <taxon>Eukaryota</taxon>
        <taxon>Metazoa</taxon>
        <taxon>Ecdysozoa</taxon>
        <taxon>Nematoda</taxon>
        <taxon>Chromadorea</taxon>
        <taxon>Rhabditida</taxon>
        <taxon>Rhabditina</taxon>
        <taxon>Diplogasteromorpha</taxon>
        <taxon>Diplogasteroidea</taxon>
        <taxon>Neodiplogasteridae</taxon>
        <taxon>Pristionchus</taxon>
    </lineage>
</organism>
<comment type="caution">
    <text evidence="3">The sequence shown here is derived from an EMBL/GenBank/DDBJ whole genome shotgun (WGS) entry which is preliminary data.</text>
</comment>
<protein>
    <submittedName>
        <fullName evidence="3">Uncharacterized protein</fullName>
    </submittedName>
</protein>
<evidence type="ECO:0000256" key="2">
    <source>
        <dbReference type="SAM" id="SignalP"/>
    </source>
</evidence>
<dbReference type="Proteomes" id="UP001432322">
    <property type="component" value="Unassembled WGS sequence"/>
</dbReference>
<feature type="signal peptide" evidence="2">
    <location>
        <begin position="1"/>
        <end position="17"/>
    </location>
</feature>
<gene>
    <name evidence="3" type="ORF">PFISCL1PPCAC_9461</name>
</gene>
<feature type="region of interest" description="Disordered" evidence="1">
    <location>
        <begin position="93"/>
        <end position="112"/>
    </location>
</feature>
<feature type="non-terminal residue" evidence="3">
    <location>
        <position position="112"/>
    </location>
</feature>
<keyword evidence="4" id="KW-1185">Reference proteome</keyword>
<evidence type="ECO:0000256" key="1">
    <source>
        <dbReference type="SAM" id="MobiDB-lite"/>
    </source>
</evidence>
<proteinExistence type="predicted"/>
<dbReference type="EMBL" id="BTSY01000003">
    <property type="protein sequence ID" value="GMT18164.1"/>
    <property type="molecule type" value="Genomic_DNA"/>
</dbReference>
<dbReference type="AlphaFoldDB" id="A0AAV5VI91"/>